<organism evidence="1 2">
    <name type="scientific">Caerostris extrusa</name>
    <name type="common">Bark spider</name>
    <name type="synonym">Caerostris bankana</name>
    <dbReference type="NCBI Taxonomy" id="172846"/>
    <lineage>
        <taxon>Eukaryota</taxon>
        <taxon>Metazoa</taxon>
        <taxon>Ecdysozoa</taxon>
        <taxon>Arthropoda</taxon>
        <taxon>Chelicerata</taxon>
        <taxon>Arachnida</taxon>
        <taxon>Araneae</taxon>
        <taxon>Araneomorphae</taxon>
        <taxon>Entelegynae</taxon>
        <taxon>Araneoidea</taxon>
        <taxon>Araneidae</taxon>
        <taxon>Caerostris</taxon>
    </lineage>
</organism>
<dbReference type="AlphaFoldDB" id="A0AAV4VLG4"/>
<keyword evidence="2" id="KW-1185">Reference proteome</keyword>
<dbReference type="EMBL" id="BPLR01014729">
    <property type="protein sequence ID" value="GIY70873.1"/>
    <property type="molecule type" value="Genomic_DNA"/>
</dbReference>
<protein>
    <submittedName>
        <fullName evidence="1">Uncharacterized protein</fullName>
    </submittedName>
</protein>
<reference evidence="1 2" key="1">
    <citation type="submission" date="2021-06" db="EMBL/GenBank/DDBJ databases">
        <title>Caerostris extrusa draft genome.</title>
        <authorList>
            <person name="Kono N."/>
            <person name="Arakawa K."/>
        </authorList>
    </citation>
    <scope>NUCLEOTIDE SEQUENCE [LARGE SCALE GENOMIC DNA]</scope>
</reference>
<accession>A0AAV4VLG4</accession>
<gene>
    <name evidence="1" type="ORF">CEXT_169231</name>
</gene>
<name>A0AAV4VLG4_CAEEX</name>
<proteinExistence type="predicted"/>
<sequence>MKVFPHQCQLELLDEYLEMSPSGMGMGLTLRCESPRRTMDEVSLLFQWNDGEGEVGGCTSTRFDREVRGEVCFHAPSPMGCHVHVQSTTAALALGCCGHRLGVEQICFREFG</sequence>
<dbReference type="Proteomes" id="UP001054945">
    <property type="component" value="Unassembled WGS sequence"/>
</dbReference>
<evidence type="ECO:0000313" key="1">
    <source>
        <dbReference type="EMBL" id="GIY70873.1"/>
    </source>
</evidence>
<evidence type="ECO:0000313" key="2">
    <source>
        <dbReference type="Proteomes" id="UP001054945"/>
    </source>
</evidence>
<comment type="caution">
    <text evidence="1">The sequence shown here is derived from an EMBL/GenBank/DDBJ whole genome shotgun (WGS) entry which is preliminary data.</text>
</comment>